<keyword evidence="3" id="KW-1185">Reference proteome</keyword>
<feature type="region of interest" description="Disordered" evidence="1">
    <location>
        <begin position="1"/>
        <end position="25"/>
    </location>
</feature>
<dbReference type="Proteomes" id="UP000230066">
    <property type="component" value="Unassembled WGS sequence"/>
</dbReference>
<dbReference type="AlphaFoldDB" id="A0A4E0RE20"/>
<reference evidence="2" key="1">
    <citation type="submission" date="2019-03" db="EMBL/GenBank/DDBJ databases">
        <title>Improved annotation for the trematode Fasciola hepatica.</title>
        <authorList>
            <person name="Choi Y.-J."/>
            <person name="Martin J."/>
            <person name="Mitreva M."/>
        </authorList>
    </citation>
    <scope>NUCLEOTIDE SEQUENCE [LARGE SCALE GENOMIC DNA]</scope>
</reference>
<evidence type="ECO:0000313" key="3">
    <source>
        <dbReference type="Proteomes" id="UP000230066"/>
    </source>
</evidence>
<dbReference type="EMBL" id="JXXN02000997">
    <property type="protein sequence ID" value="THD25773.1"/>
    <property type="molecule type" value="Genomic_DNA"/>
</dbReference>
<evidence type="ECO:0000256" key="1">
    <source>
        <dbReference type="SAM" id="MobiDB-lite"/>
    </source>
</evidence>
<proteinExistence type="predicted"/>
<evidence type="ECO:0000313" key="2">
    <source>
        <dbReference type="EMBL" id="THD25773.1"/>
    </source>
</evidence>
<protein>
    <submittedName>
        <fullName evidence="2">Uncharacterized protein</fullName>
    </submittedName>
</protein>
<sequence>MGRSLLEEGGGGGVDGDDDDDDDDDDVVVVVTVFGGGRGGGDFELGLGYCEHGLKSITGLMLQFLNSLIGKADSENWVGMVNSSPC</sequence>
<name>A0A4E0RE20_FASHE</name>
<gene>
    <name evidence="2" type="ORF">D915_003350</name>
</gene>
<accession>A0A4E0RE20</accession>
<feature type="compositionally biased region" description="Acidic residues" evidence="1">
    <location>
        <begin position="15"/>
        <end position="25"/>
    </location>
</feature>
<organism evidence="2 3">
    <name type="scientific">Fasciola hepatica</name>
    <name type="common">Liver fluke</name>
    <dbReference type="NCBI Taxonomy" id="6192"/>
    <lineage>
        <taxon>Eukaryota</taxon>
        <taxon>Metazoa</taxon>
        <taxon>Spiralia</taxon>
        <taxon>Lophotrochozoa</taxon>
        <taxon>Platyhelminthes</taxon>
        <taxon>Trematoda</taxon>
        <taxon>Digenea</taxon>
        <taxon>Plagiorchiida</taxon>
        <taxon>Echinostomata</taxon>
        <taxon>Echinostomatoidea</taxon>
        <taxon>Fasciolidae</taxon>
        <taxon>Fasciola</taxon>
    </lineage>
</organism>
<comment type="caution">
    <text evidence="2">The sequence shown here is derived from an EMBL/GenBank/DDBJ whole genome shotgun (WGS) entry which is preliminary data.</text>
</comment>